<keyword evidence="3" id="KW-1185">Reference proteome</keyword>
<proteinExistence type="predicted"/>
<dbReference type="EMBL" id="JAPEVA010000005">
    <property type="protein sequence ID" value="KAJ4411513.1"/>
    <property type="molecule type" value="Genomic_DNA"/>
</dbReference>
<protein>
    <submittedName>
        <fullName evidence="2">Uncharacterized protein</fullName>
    </submittedName>
</protein>
<dbReference type="AlphaFoldDB" id="A0A9W8ZLA4"/>
<dbReference type="OrthoDB" id="10393206at2759"/>
<name>A0A9W8ZLA4_9PLEO</name>
<accession>A0A9W8ZLA4</accession>
<evidence type="ECO:0000313" key="2">
    <source>
        <dbReference type="EMBL" id="KAJ4411513.1"/>
    </source>
</evidence>
<sequence length="194" mass="21413">MNGFAPLRPAQGPRAGVPAGFQQSQASEAVEPDKQRSSSSEDGQNKYHLKNPRRLQGDPFPGESSDDTQLQNVERIYHWTLRGAATSAQKKVWWGDVRMNVDEAHADMLKIYPGLCAHLNQACCPSDKVCRQKPEPPRSQASVSPDKVGMTKIPFFKTSRPPRRSHNPLSLQVTVLKASRLLPSSTKLLSGLMA</sequence>
<feature type="region of interest" description="Disordered" evidence="1">
    <location>
        <begin position="1"/>
        <end position="67"/>
    </location>
</feature>
<gene>
    <name evidence="2" type="ORF">N0V91_001297</name>
</gene>
<comment type="caution">
    <text evidence="2">The sequence shown here is derived from an EMBL/GenBank/DDBJ whole genome shotgun (WGS) entry which is preliminary data.</text>
</comment>
<evidence type="ECO:0000313" key="3">
    <source>
        <dbReference type="Proteomes" id="UP001140510"/>
    </source>
</evidence>
<reference evidence="2" key="1">
    <citation type="submission" date="2022-10" db="EMBL/GenBank/DDBJ databases">
        <title>Tapping the CABI collections for fungal endophytes: first genome assemblies for Collariella, Neodidymelliopsis, Ascochyta clinopodiicola, Didymella pomorum, Didymosphaeria variabile, Neocosmospora piperis and Neocucurbitaria cava.</title>
        <authorList>
            <person name="Hill R."/>
        </authorList>
    </citation>
    <scope>NUCLEOTIDE SEQUENCE</scope>
    <source>
        <strain evidence="2">IMI 355091</strain>
    </source>
</reference>
<dbReference type="Proteomes" id="UP001140510">
    <property type="component" value="Unassembled WGS sequence"/>
</dbReference>
<evidence type="ECO:0000256" key="1">
    <source>
        <dbReference type="SAM" id="MobiDB-lite"/>
    </source>
</evidence>
<organism evidence="2 3">
    <name type="scientific">Didymella pomorum</name>
    <dbReference type="NCBI Taxonomy" id="749634"/>
    <lineage>
        <taxon>Eukaryota</taxon>
        <taxon>Fungi</taxon>
        <taxon>Dikarya</taxon>
        <taxon>Ascomycota</taxon>
        <taxon>Pezizomycotina</taxon>
        <taxon>Dothideomycetes</taxon>
        <taxon>Pleosporomycetidae</taxon>
        <taxon>Pleosporales</taxon>
        <taxon>Pleosporineae</taxon>
        <taxon>Didymellaceae</taxon>
        <taxon>Didymella</taxon>
    </lineage>
</organism>